<feature type="transmembrane region" description="Helical" evidence="16">
    <location>
        <begin position="44"/>
        <end position="67"/>
    </location>
</feature>
<keyword evidence="13 16" id="KW-0472">Membrane</keyword>
<keyword evidence="6" id="KW-0679">Respiratory chain</keyword>
<keyword evidence="12 17" id="KW-0496">Mitochondrion</keyword>
<dbReference type="EMBL" id="OR099830">
    <property type="protein sequence ID" value="WKW91657.1"/>
    <property type="molecule type" value="Genomic_DNA"/>
</dbReference>
<evidence type="ECO:0000256" key="15">
    <source>
        <dbReference type="ARBA" id="ARBA00049551"/>
    </source>
</evidence>
<evidence type="ECO:0000256" key="2">
    <source>
        <dbReference type="ARBA" id="ARBA00005698"/>
    </source>
</evidence>
<evidence type="ECO:0000256" key="12">
    <source>
        <dbReference type="ARBA" id="ARBA00023128"/>
    </source>
</evidence>
<dbReference type="EC" id="7.1.1.2" evidence="3"/>
<evidence type="ECO:0000256" key="10">
    <source>
        <dbReference type="ARBA" id="ARBA00022989"/>
    </source>
</evidence>
<feature type="transmembrane region" description="Helical" evidence="16">
    <location>
        <begin position="131"/>
        <end position="153"/>
    </location>
</feature>
<evidence type="ECO:0000256" key="11">
    <source>
        <dbReference type="ARBA" id="ARBA00023027"/>
    </source>
</evidence>
<dbReference type="GO" id="GO:0008137">
    <property type="term" value="F:NADH dehydrogenase (ubiquinone) activity"/>
    <property type="evidence" value="ECO:0007669"/>
    <property type="project" value="UniProtKB-EC"/>
</dbReference>
<evidence type="ECO:0000256" key="8">
    <source>
        <dbReference type="ARBA" id="ARBA00022967"/>
    </source>
</evidence>
<comment type="catalytic activity">
    <reaction evidence="15">
        <text>a ubiquinone + NADH + 5 H(+)(in) = a ubiquinol + NAD(+) + 4 H(+)(out)</text>
        <dbReference type="Rhea" id="RHEA:29091"/>
        <dbReference type="Rhea" id="RHEA-COMP:9565"/>
        <dbReference type="Rhea" id="RHEA-COMP:9566"/>
        <dbReference type="ChEBI" id="CHEBI:15378"/>
        <dbReference type="ChEBI" id="CHEBI:16389"/>
        <dbReference type="ChEBI" id="CHEBI:17976"/>
        <dbReference type="ChEBI" id="CHEBI:57540"/>
        <dbReference type="ChEBI" id="CHEBI:57945"/>
        <dbReference type="EC" id="7.1.1.2"/>
    </reaction>
</comment>
<dbReference type="PANTHER" id="PTHR11435:SF1">
    <property type="entry name" value="NADH-UBIQUINONE OXIDOREDUCTASE CHAIN 6"/>
    <property type="match status" value="1"/>
</dbReference>
<evidence type="ECO:0000256" key="4">
    <source>
        <dbReference type="ARBA" id="ARBA00021095"/>
    </source>
</evidence>
<dbReference type="AlphaFoldDB" id="A0AAT9VVG2"/>
<name>A0AAT9VVG2_9HEMI</name>
<geneLocation type="mitochondrion" evidence="17"/>
<comment type="subcellular location">
    <subcellularLocation>
        <location evidence="1">Mitochondrion membrane</location>
        <topology evidence="1">Multi-pass membrane protein</topology>
    </subcellularLocation>
</comment>
<protein>
    <recommendedName>
        <fullName evidence="4">NADH-ubiquinone oxidoreductase chain 6</fullName>
        <ecNumber evidence="3">7.1.1.2</ecNumber>
    </recommendedName>
    <alternativeName>
        <fullName evidence="14">NADH dehydrogenase subunit 6</fullName>
    </alternativeName>
</protein>
<dbReference type="GO" id="GO:0031966">
    <property type="term" value="C:mitochondrial membrane"/>
    <property type="evidence" value="ECO:0007669"/>
    <property type="project" value="UniProtKB-SubCell"/>
</dbReference>
<evidence type="ECO:0000256" key="3">
    <source>
        <dbReference type="ARBA" id="ARBA00012944"/>
    </source>
</evidence>
<evidence type="ECO:0000256" key="7">
    <source>
        <dbReference type="ARBA" id="ARBA00022692"/>
    </source>
</evidence>
<keyword evidence="7 16" id="KW-0812">Transmembrane</keyword>
<dbReference type="InterPro" id="IPR050269">
    <property type="entry name" value="ComplexI_Subunit6"/>
</dbReference>
<accession>A0AAT9VVG2</accession>
<keyword evidence="5" id="KW-0813">Transport</keyword>
<evidence type="ECO:0000313" key="17">
    <source>
        <dbReference type="EMBL" id="WKW91657.1"/>
    </source>
</evidence>
<feature type="transmembrane region" description="Helical" evidence="16">
    <location>
        <begin position="79"/>
        <end position="97"/>
    </location>
</feature>
<evidence type="ECO:0000256" key="5">
    <source>
        <dbReference type="ARBA" id="ARBA00022448"/>
    </source>
</evidence>
<evidence type="ECO:0000256" key="13">
    <source>
        <dbReference type="ARBA" id="ARBA00023136"/>
    </source>
</evidence>
<keyword evidence="11" id="KW-0520">NAD</keyword>
<evidence type="ECO:0000256" key="14">
    <source>
        <dbReference type="ARBA" id="ARBA00031019"/>
    </source>
</evidence>
<keyword evidence="9" id="KW-0249">Electron transport</keyword>
<evidence type="ECO:0000256" key="1">
    <source>
        <dbReference type="ARBA" id="ARBA00004225"/>
    </source>
</evidence>
<gene>
    <name evidence="17" type="primary">nad6</name>
</gene>
<dbReference type="PANTHER" id="PTHR11435">
    <property type="entry name" value="NADH UBIQUINONE OXIDOREDUCTASE SUBUNIT ND6"/>
    <property type="match status" value="1"/>
</dbReference>
<comment type="similarity">
    <text evidence="2">Belongs to the complex I subunit 6 family.</text>
</comment>
<organism evidence="17">
    <name type="scientific">Nesidiocoris poppiusi</name>
    <dbReference type="NCBI Taxonomy" id="3059073"/>
    <lineage>
        <taxon>Eukaryota</taxon>
        <taxon>Metazoa</taxon>
        <taxon>Ecdysozoa</taxon>
        <taxon>Arthropoda</taxon>
        <taxon>Hexapoda</taxon>
        <taxon>Insecta</taxon>
        <taxon>Pterygota</taxon>
        <taxon>Neoptera</taxon>
        <taxon>Paraneoptera</taxon>
        <taxon>Hemiptera</taxon>
        <taxon>Heteroptera</taxon>
        <taxon>Panheteroptera</taxon>
        <taxon>Cimicomorpha</taxon>
        <taxon>Miridae</taxon>
        <taxon>Dicyphina</taxon>
        <taxon>Nesidiocoris</taxon>
    </lineage>
</organism>
<keyword evidence="8" id="KW-1278">Translocase</keyword>
<sequence>MISMIFMMNILFLIMKHPMSMGLILIMQTLMIALHVGCMMKTFWVAYIMVIIILSGMLVLFIYMASVASNEKFSNNSKLMITSSMLFMFLVIMEYVLDTQIMMKKNSGSTFMMYYKTSDIQFLQKMFTSEYMYITIMMMLYLFFTMIMVNYMVNKHEGTMKTKTL</sequence>
<evidence type="ECO:0000256" key="6">
    <source>
        <dbReference type="ARBA" id="ARBA00022660"/>
    </source>
</evidence>
<evidence type="ECO:0000256" key="16">
    <source>
        <dbReference type="SAM" id="Phobius"/>
    </source>
</evidence>
<evidence type="ECO:0000256" key="9">
    <source>
        <dbReference type="ARBA" id="ARBA00022982"/>
    </source>
</evidence>
<proteinExistence type="inferred from homology"/>
<keyword evidence="10 16" id="KW-1133">Transmembrane helix</keyword>
<reference evidence="17" key="1">
    <citation type="submission" date="2023-06" db="EMBL/GenBank/DDBJ databases">
        <title>The complete mitogenome of Nesidiocoris poppiusi.</title>
        <authorList>
            <person name="Yan S.-Y."/>
            <person name="Zhang Y.-B."/>
        </authorList>
    </citation>
    <scope>NUCLEOTIDE SEQUENCE</scope>
</reference>